<dbReference type="Pfam" id="PF16344">
    <property type="entry name" value="FecR_C"/>
    <property type="match status" value="1"/>
</dbReference>
<dbReference type="InterPro" id="IPR012373">
    <property type="entry name" value="Ferrdict_sens_TM"/>
</dbReference>
<keyword evidence="4" id="KW-1185">Reference proteome</keyword>
<reference evidence="4" key="1">
    <citation type="journal article" date="2019" name="Int. J. Syst. Evol. Microbiol.">
        <title>The Global Catalogue of Microorganisms (GCM) 10K type strain sequencing project: providing services to taxonomists for standard genome sequencing and annotation.</title>
        <authorList>
            <consortium name="The Broad Institute Genomics Platform"/>
            <consortium name="The Broad Institute Genome Sequencing Center for Infectious Disease"/>
            <person name="Wu L."/>
            <person name="Ma J."/>
        </authorList>
    </citation>
    <scope>NUCLEOTIDE SEQUENCE [LARGE SCALE GENOMIC DNA]</scope>
    <source>
        <strain evidence="4">JCM 16704</strain>
    </source>
</reference>
<dbReference type="InterPro" id="IPR006860">
    <property type="entry name" value="FecR"/>
</dbReference>
<dbReference type="EMBL" id="BAAAZI010000004">
    <property type="protein sequence ID" value="GAA4131949.1"/>
    <property type="molecule type" value="Genomic_DNA"/>
</dbReference>
<evidence type="ECO:0000259" key="1">
    <source>
        <dbReference type="Pfam" id="PF04773"/>
    </source>
</evidence>
<dbReference type="Gene3D" id="2.60.120.1440">
    <property type="match status" value="1"/>
</dbReference>
<evidence type="ECO:0000313" key="4">
    <source>
        <dbReference type="Proteomes" id="UP001500101"/>
    </source>
</evidence>
<accession>A0ABP7Y7Q6</accession>
<feature type="domain" description="Protein FecR C-terminal" evidence="2">
    <location>
        <begin position="334"/>
        <end position="401"/>
    </location>
</feature>
<organism evidence="3 4">
    <name type="scientific">Sphingobacterium kyonggiense</name>
    <dbReference type="NCBI Taxonomy" id="714075"/>
    <lineage>
        <taxon>Bacteria</taxon>
        <taxon>Pseudomonadati</taxon>
        <taxon>Bacteroidota</taxon>
        <taxon>Sphingobacteriia</taxon>
        <taxon>Sphingobacteriales</taxon>
        <taxon>Sphingobacteriaceae</taxon>
        <taxon>Sphingobacterium</taxon>
    </lineage>
</organism>
<name>A0ABP7Y7Q6_9SPHI</name>
<feature type="domain" description="FecR protein" evidence="1">
    <location>
        <begin position="192"/>
        <end position="292"/>
    </location>
</feature>
<dbReference type="InterPro" id="IPR032508">
    <property type="entry name" value="FecR_C"/>
</dbReference>
<evidence type="ECO:0000313" key="3">
    <source>
        <dbReference type="EMBL" id="GAA4131949.1"/>
    </source>
</evidence>
<sequence length="403" mass="44112">MTRPPKEILLRYFRGACQPHEQELVELYLSMDTDKDYIEACIAEAWDQLPAREDTSPDGPGLEKFMREFEQRKKTVIQLPPDHGAVHGSRFRPAVWMKVAAAVLLLAGGIALLTYKTNVHTPAAQLAQQEAILPGSEKAVLTLADGSTVSLSEAKRGEIALQEGLAVEKTADGEIVYRATGTAAIKPGAFNKVATPKGGQYRITLPDGSVAMLNAASSLSYPVHFGEKERRVKMTGEVYFEIAKATGSNNKRIPFFVQTEKQEIEVLGTVFNVNAYADEAHQLTTLVEGSVRLKSEIDNSYTVLKPGERAAVGTSVMVSPANIKQELAWVNGNFVFQREALGSILRKISRWYDLEVACPPELANITFTGKVSRSQPLSAVVAMIAATGKINVQLKERRIIVTK</sequence>
<comment type="caution">
    <text evidence="3">The sequence shown here is derived from an EMBL/GenBank/DDBJ whole genome shotgun (WGS) entry which is preliminary data.</text>
</comment>
<proteinExistence type="predicted"/>
<gene>
    <name evidence="3" type="ORF">GCM10022216_02560</name>
</gene>
<dbReference type="Proteomes" id="UP001500101">
    <property type="component" value="Unassembled WGS sequence"/>
</dbReference>
<dbReference type="Gene3D" id="3.55.50.30">
    <property type="match status" value="1"/>
</dbReference>
<evidence type="ECO:0000259" key="2">
    <source>
        <dbReference type="Pfam" id="PF16344"/>
    </source>
</evidence>
<dbReference type="Pfam" id="PF04773">
    <property type="entry name" value="FecR"/>
    <property type="match status" value="1"/>
</dbReference>
<protein>
    <submittedName>
        <fullName evidence="3">DUF4974 domain-containing protein</fullName>
    </submittedName>
</protein>
<dbReference type="PANTHER" id="PTHR30273:SF2">
    <property type="entry name" value="PROTEIN FECR"/>
    <property type="match status" value="1"/>
</dbReference>
<dbReference type="PANTHER" id="PTHR30273">
    <property type="entry name" value="PERIPLASMIC SIGNAL SENSOR AND SIGMA FACTOR ACTIVATOR FECR-RELATED"/>
    <property type="match status" value="1"/>
</dbReference>